<dbReference type="GO" id="GO:0006782">
    <property type="term" value="P:protoporphyrinogen IX biosynthetic process"/>
    <property type="evidence" value="ECO:0007669"/>
    <property type="project" value="UniProtKB-UniPathway"/>
</dbReference>
<evidence type="ECO:0000313" key="12">
    <source>
        <dbReference type="EMBL" id="CAD7666483.1"/>
    </source>
</evidence>
<accession>A0A7R9R2R7</accession>
<dbReference type="SMART" id="SM01004">
    <property type="entry name" value="ALAD"/>
    <property type="match status" value="1"/>
</dbReference>
<feature type="non-terminal residue" evidence="12">
    <location>
        <position position="167"/>
    </location>
</feature>
<evidence type="ECO:0000256" key="1">
    <source>
        <dbReference type="ARBA" id="ARBA00004694"/>
    </source>
</evidence>
<dbReference type="EMBL" id="OC969139">
    <property type="protein sequence ID" value="CAD7666483.1"/>
    <property type="molecule type" value="Genomic_DNA"/>
</dbReference>
<evidence type="ECO:0000256" key="2">
    <source>
        <dbReference type="ARBA" id="ARBA00008055"/>
    </source>
</evidence>
<evidence type="ECO:0000256" key="9">
    <source>
        <dbReference type="ARBA" id="ARBA00032837"/>
    </source>
</evidence>
<dbReference type="InterPro" id="IPR001731">
    <property type="entry name" value="ALAD"/>
</dbReference>
<evidence type="ECO:0000256" key="10">
    <source>
        <dbReference type="ARBA" id="ARBA00047651"/>
    </source>
</evidence>
<evidence type="ECO:0000256" key="6">
    <source>
        <dbReference type="ARBA" id="ARBA00023244"/>
    </source>
</evidence>
<evidence type="ECO:0000256" key="4">
    <source>
        <dbReference type="ARBA" id="ARBA00023133"/>
    </source>
</evidence>
<protein>
    <recommendedName>
        <fullName evidence="3">porphobilinogen synthase</fullName>
        <ecNumber evidence="3">4.2.1.24</ecNumber>
    </recommendedName>
    <alternativeName>
        <fullName evidence="9">Porphobilinogen synthase</fullName>
    </alternativeName>
</protein>
<evidence type="ECO:0000256" key="5">
    <source>
        <dbReference type="ARBA" id="ARBA00023239"/>
    </source>
</evidence>
<comment type="subunit">
    <text evidence="8">Homooctamer; active form. Homohexamer; low activity form.</text>
</comment>
<reference evidence="12" key="1">
    <citation type="submission" date="2020-11" db="EMBL/GenBank/DDBJ databases">
        <authorList>
            <person name="Tran Van P."/>
        </authorList>
    </citation>
    <scope>NUCLEOTIDE SEQUENCE</scope>
</reference>
<dbReference type="Gene3D" id="3.20.20.70">
    <property type="entry name" value="Aldolase class I"/>
    <property type="match status" value="1"/>
</dbReference>
<comment type="pathway">
    <text evidence="1">Porphyrin-containing compound metabolism; protoporphyrin-IX biosynthesis; coproporphyrinogen-III from 5-aminolevulinate: step 1/4.</text>
</comment>
<dbReference type="InterPro" id="IPR013785">
    <property type="entry name" value="Aldolase_TIM"/>
</dbReference>
<dbReference type="OrthoDB" id="1530at2759"/>
<comment type="catalytic activity">
    <reaction evidence="10">
        <text>2 5-aminolevulinate = porphobilinogen + 2 H2O + H(+)</text>
        <dbReference type="Rhea" id="RHEA:24064"/>
        <dbReference type="ChEBI" id="CHEBI:15377"/>
        <dbReference type="ChEBI" id="CHEBI:15378"/>
        <dbReference type="ChEBI" id="CHEBI:58126"/>
        <dbReference type="ChEBI" id="CHEBI:356416"/>
        <dbReference type="EC" id="4.2.1.24"/>
    </reaction>
</comment>
<dbReference type="PANTHER" id="PTHR11458:SF0">
    <property type="entry name" value="DELTA-AMINOLEVULINIC ACID DEHYDRATASE"/>
    <property type="match status" value="1"/>
</dbReference>
<dbReference type="PRINTS" id="PR00144">
    <property type="entry name" value="DALDHYDRTASE"/>
</dbReference>
<sequence length="167" mass="18508">MGINVCVEYLRPLVTQYGLRSVLLFPVMEGDKQVEHALDATRNPVLRLIPRLNTEFPELLIVCDVCLCTFAPEGHCCVFTAHQKMDNSASVEKIATIATRYAEVGAHVVAPSDMMDTRISHIRNALNVAGFDTVSILSYSAKFQSCFYGPFRDAAGIHRYSGHTLET</sequence>
<dbReference type="GO" id="GO:0004655">
    <property type="term" value="F:porphobilinogen synthase activity"/>
    <property type="evidence" value="ECO:0007669"/>
    <property type="project" value="UniProtKB-EC"/>
</dbReference>
<keyword evidence="4" id="KW-0350">Heme biosynthesis</keyword>
<dbReference type="PANTHER" id="PTHR11458">
    <property type="entry name" value="DELTA-AMINOLEVULINIC ACID DEHYDRATASE"/>
    <property type="match status" value="1"/>
</dbReference>
<dbReference type="EMBL" id="CAJPVJ010054314">
    <property type="protein sequence ID" value="CAG2183487.1"/>
    <property type="molecule type" value="Genomic_DNA"/>
</dbReference>
<evidence type="ECO:0000256" key="7">
    <source>
        <dbReference type="ARBA" id="ARBA00025628"/>
    </source>
</evidence>
<dbReference type="SUPFAM" id="SSF51569">
    <property type="entry name" value="Aldolase"/>
    <property type="match status" value="1"/>
</dbReference>
<evidence type="ECO:0000313" key="13">
    <source>
        <dbReference type="Proteomes" id="UP000728032"/>
    </source>
</evidence>
<keyword evidence="5" id="KW-0456">Lyase</keyword>
<dbReference type="Proteomes" id="UP000728032">
    <property type="component" value="Unassembled WGS sequence"/>
</dbReference>
<dbReference type="GO" id="GO:0008270">
    <property type="term" value="F:zinc ion binding"/>
    <property type="evidence" value="ECO:0007669"/>
    <property type="project" value="TreeGrafter"/>
</dbReference>
<proteinExistence type="inferred from homology"/>
<keyword evidence="13" id="KW-1185">Reference proteome</keyword>
<organism evidence="12">
    <name type="scientific">Oppiella nova</name>
    <dbReference type="NCBI Taxonomy" id="334625"/>
    <lineage>
        <taxon>Eukaryota</taxon>
        <taxon>Metazoa</taxon>
        <taxon>Ecdysozoa</taxon>
        <taxon>Arthropoda</taxon>
        <taxon>Chelicerata</taxon>
        <taxon>Arachnida</taxon>
        <taxon>Acari</taxon>
        <taxon>Acariformes</taxon>
        <taxon>Sarcoptiformes</taxon>
        <taxon>Oribatida</taxon>
        <taxon>Brachypylina</taxon>
        <taxon>Oppioidea</taxon>
        <taxon>Oppiidae</taxon>
        <taxon>Oppiella</taxon>
    </lineage>
</organism>
<evidence type="ECO:0000256" key="8">
    <source>
        <dbReference type="ARBA" id="ARBA00025861"/>
    </source>
</evidence>
<dbReference type="UniPathway" id="UPA00251">
    <property type="reaction ID" value="UER00318"/>
</dbReference>
<dbReference type="GO" id="GO:0005829">
    <property type="term" value="C:cytosol"/>
    <property type="evidence" value="ECO:0007669"/>
    <property type="project" value="TreeGrafter"/>
</dbReference>
<dbReference type="Pfam" id="PF00490">
    <property type="entry name" value="ALAD"/>
    <property type="match status" value="1"/>
</dbReference>
<dbReference type="AlphaFoldDB" id="A0A7R9R2R7"/>
<gene>
    <name evidence="12" type="ORF">ONB1V03_LOCUS22907</name>
</gene>
<dbReference type="EC" id="4.2.1.24" evidence="3"/>
<evidence type="ECO:0000256" key="3">
    <source>
        <dbReference type="ARBA" id="ARBA00012053"/>
    </source>
</evidence>
<comment type="function">
    <text evidence="7">Catalyzes an early step in the biosynthesis of tetrapyrroles. Binds two molecules of 5-aminolevulinate per subunit, each at a distinct site, and catalyzes their condensation to form porphobilinogen.</text>
</comment>
<comment type="similarity">
    <text evidence="2 11">Belongs to the ALAD family.</text>
</comment>
<evidence type="ECO:0000256" key="11">
    <source>
        <dbReference type="RuleBase" id="RU004161"/>
    </source>
</evidence>
<name>A0A7R9R2R7_9ACAR</name>
<keyword evidence="6" id="KW-0627">Porphyrin biosynthesis</keyword>